<keyword evidence="2" id="KW-1185">Reference proteome</keyword>
<name>A0ABN3J2F3_9ACTN</name>
<evidence type="ECO:0000313" key="1">
    <source>
        <dbReference type="EMBL" id="GAA2420684.1"/>
    </source>
</evidence>
<dbReference type="EMBL" id="BAAATK010000001">
    <property type="protein sequence ID" value="GAA2420684.1"/>
    <property type="molecule type" value="Genomic_DNA"/>
</dbReference>
<comment type="caution">
    <text evidence="1">The sequence shown here is derived from an EMBL/GenBank/DDBJ whole genome shotgun (WGS) entry which is preliminary data.</text>
</comment>
<protein>
    <submittedName>
        <fullName evidence="1">Uncharacterized protein</fullName>
    </submittedName>
</protein>
<gene>
    <name evidence="1" type="ORF">GCM10010421_02520</name>
</gene>
<proteinExistence type="predicted"/>
<sequence>MVCLSCAADPESGIHVIRRGDAHLEPDPTFTWLYREQLRWRPGFLSERIRHRAAQRRPTPTEAHGI</sequence>
<accession>A0ABN3J2F3</accession>
<evidence type="ECO:0000313" key="2">
    <source>
        <dbReference type="Proteomes" id="UP001500460"/>
    </source>
</evidence>
<dbReference type="Proteomes" id="UP001500460">
    <property type="component" value="Unassembled WGS sequence"/>
</dbReference>
<organism evidence="1 2">
    <name type="scientific">Streptomyces glaucus</name>
    <dbReference type="NCBI Taxonomy" id="284029"/>
    <lineage>
        <taxon>Bacteria</taxon>
        <taxon>Bacillati</taxon>
        <taxon>Actinomycetota</taxon>
        <taxon>Actinomycetes</taxon>
        <taxon>Kitasatosporales</taxon>
        <taxon>Streptomycetaceae</taxon>
        <taxon>Streptomyces</taxon>
    </lineage>
</organism>
<reference evidence="1 2" key="1">
    <citation type="journal article" date="2019" name="Int. J. Syst. Evol. Microbiol.">
        <title>The Global Catalogue of Microorganisms (GCM) 10K type strain sequencing project: providing services to taxonomists for standard genome sequencing and annotation.</title>
        <authorList>
            <consortium name="The Broad Institute Genomics Platform"/>
            <consortium name="The Broad Institute Genome Sequencing Center for Infectious Disease"/>
            <person name="Wu L."/>
            <person name="Ma J."/>
        </authorList>
    </citation>
    <scope>NUCLEOTIDE SEQUENCE [LARGE SCALE GENOMIC DNA]</scope>
    <source>
        <strain evidence="1 2">JCM 6922</strain>
    </source>
</reference>